<comment type="caution">
    <text evidence="1">The sequence shown here is derived from an EMBL/GenBank/DDBJ whole genome shotgun (WGS) entry which is preliminary data.</text>
</comment>
<evidence type="ECO:0000313" key="2">
    <source>
        <dbReference type="Proteomes" id="UP000242258"/>
    </source>
</evidence>
<dbReference type="OrthoDB" id="1100984at2"/>
<dbReference type="STRING" id="1628148.BI198_03330"/>
<dbReference type="Proteomes" id="UP000242258">
    <property type="component" value="Unassembled WGS sequence"/>
</dbReference>
<protein>
    <submittedName>
        <fullName evidence="1">Uncharacterized protein</fullName>
    </submittedName>
</protein>
<keyword evidence="2" id="KW-1185">Reference proteome</keyword>
<accession>A0A1E7Q3I9</accession>
<gene>
    <name evidence="1" type="ORF">BI198_03330</name>
</gene>
<sequence length="107" mass="12928">MVFNQYFAPDNEQNDTDITQIKQSEKEIKFIEDQFIEKAEHDFTDRLQLLAADIYRRRGEFTQALMCLNRVSSETNTFKVVCQRKWINEQSTKLEMFPSYYDRQEKL</sequence>
<dbReference type="EMBL" id="MKEK01000001">
    <property type="protein sequence ID" value="OEY68709.1"/>
    <property type="molecule type" value="Genomic_DNA"/>
</dbReference>
<proteinExistence type="predicted"/>
<name>A0A1E7Q3I9_9GAMM</name>
<evidence type="ECO:0000313" key="1">
    <source>
        <dbReference type="EMBL" id="OEY68709.1"/>
    </source>
</evidence>
<dbReference type="AlphaFoldDB" id="A0A1E7Q3I9"/>
<dbReference type="RefSeq" id="WP_070048276.1">
    <property type="nucleotide sequence ID" value="NZ_CBCSDO010000001.1"/>
</dbReference>
<organism evidence="1 2">
    <name type="scientific">Rheinheimera salexigens</name>
    <dbReference type="NCBI Taxonomy" id="1628148"/>
    <lineage>
        <taxon>Bacteria</taxon>
        <taxon>Pseudomonadati</taxon>
        <taxon>Pseudomonadota</taxon>
        <taxon>Gammaproteobacteria</taxon>
        <taxon>Chromatiales</taxon>
        <taxon>Chromatiaceae</taxon>
        <taxon>Rheinheimera</taxon>
    </lineage>
</organism>
<reference evidence="2" key="1">
    <citation type="submission" date="2016-09" db="EMBL/GenBank/DDBJ databases">
        <authorList>
            <person name="Wan X."/>
            <person name="Hou S."/>
        </authorList>
    </citation>
    <scope>NUCLEOTIDE SEQUENCE [LARGE SCALE GENOMIC DNA]</scope>
    <source>
        <strain evidence="2">KH87</strain>
    </source>
</reference>